<dbReference type="Pfam" id="PF00586">
    <property type="entry name" value="AIRS"/>
    <property type="match status" value="1"/>
</dbReference>
<gene>
    <name evidence="4" type="ORF">WQE_13806</name>
</gene>
<feature type="domain" description="PurM-like C-terminal" evidence="3">
    <location>
        <begin position="215"/>
        <end position="324"/>
    </location>
</feature>
<dbReference type="InterPro" id="IPR016188">
    <property type="entry name" value="PurM-like_N"/>
</dbReference>
<evidence type="ECO:0000259" key="2">
    <source>
        <dbReference type="Pfam" id="PF00586"/>
    </source>
</evidence>
<dbReference type="InterPro" id="IPR006283">
    <property type="entry name" value="ThiL-like"/>
</dbReference>
<dbReference type="InterPro" id="IPR036921">
    <property type="entry name" value="PurM-like_N_sf"/>
</dbReference>
<dbReference type="Gene3D" id="3.90.650.10">
    <property type="entry name" value="PurM-like C-terminal domain"/>
    <property type="match status" value="1"/>
</dbReference>
<organism evidence="4 5">
    <name type="scientific">Paraburkholderia hospita</name>
    <dbReference type="NCBI Taxonomy" id="169430"/>
    <lineage>
        <taxon>Bacteria</taxon>
        <taxon>Pseudomonadati</taxon>
        <taxon>Pseudomonadota</taxon>
        <taxon>Betaproteobacteria</taxon>
        <taxon>Burkholderiales</taxon>
        <taxon>Burkholderiaceae</taxon>
        <taxon>Paraburkholderia</taxon>
    </lineage>
</organism>
<evidence type="ECO:0000256" key="1">
    <source>
        <dbReference type="ARBA" id="ARBA00022977"/>
    </source>
</evidence>
<dbReference type="Proteomes" id="UP000004980">
    <property type="component" value="Unassembled WGS sequence"/>
</dbReference>
<sequence length="344" mass="36653">MLLRRVDLSLDNTVSFTIGLDMLAPSIASNPFLDAVVMAVRKHNGLTGKQAISAVRRFVDPSDPVHGPGDDGAIVEIDGRQVVACGEAISPAFIRADPYGAGIAAILANVNDVAAMGGVPRGIVNTVVGKSEVTSEVLRGMSDAARMYDVPIIGGHLTQHDGETSLSAFAVGHAEHVLTMANVRPGQELLFACSLDGVMRPDFPFFTTIERQRSTLARDVRLLAEVASLGFAVAAKDVSMAGPLGSLAMLLEFRRCGARIDMRKLPVPADTDPLRWLISFPTYAFWLTAEPSSAARCAAVFEAKGLICARVGETVDGSELTLVDDDSHRILLDLKKESVTGLWT</sequence>
<dbReference type="PANTHER" id="PTHR30270:SF0">
    <property type="entry name" value="THIAMINE-MONOPHOSPHATE KINASE"/>
    <property type="match status" value="1"/>
</dbReference>
<dbReference type="Gene3D" id="3.30.1330.10">
    <property type="entry name" value="PurM-like, N-terminal domain"/>
    <property type="match status" value="1"/>
</dbReference>
<accession>A0ABN0FP26</accession>
<dbReference type="SUPFAM" id="SSF55326">
    <property type="entry name" value="PurM N-terminal domain-like"/>
    <property type="match status" value="1"/>
</dbReference>
<dbReference type="SUPFAM" id="SSF56042">
    <property type="entry name" value="PurM C-terminal domain-like"/>
    <property type="match status" value="1"/>
</dbReference>
<proteinExistence type="predicted"/>
<comment type="caution">
    <text evidence="4">The sequence shown here is derived from an EMBL/GenBank/DDBJ whole genome shotgun (WGS) entry which is preliminary data.</text>
</comment>
<dbReference type="PANTHER" id="PTHR30270">
    <property type="entry name" value="THIAMINE-MONOPHOSPHATE KINASE"/>
    <property type="match status" value="1"/>
</dbReference>
<feature type="domain" description="PurM-like N-terminal" evidence="2">
    <location>
        <begin position="69"/>
        <end position="173"/>
    </location>
</feature>
<keyword evidence="1" id="KW-0784">Thiamine biosynthesis</keyword>
<dbReference type="Pfam" id="PF02769">
    <property type="entry name" value="AIRS_C"/>
    <property type="match status" value="1"/>
</dbReference>
<evidence type="ECO:0000259" key="3">
    <source>
        <dbReference type="Pfam" id="PF02769"/>
    </source>
</evidence>
<keyword evidence="5" id="KW-1185">Reference proteome</keyword>
<evidence type="ECO:0000313" key="5">
    <source>
        <dbReference type="Proteomes" id="UP000004980"/>
    </source>
</evidence>
<protein>
    <submittedName>
        <fullName evidence="4">AIR synthase-like protein domain-containing protein</fullName>
    </submittedName>
</protein>
<dbReference type="EMBL" id="AKAU01000078">
    <property type="protein sequence ID" value="EIN00492.1"/>
    <property type="molecule type" value="Genomic_DNA"/>
</dbReference>
<name>A0ABN0FP26_9BURK</name>
<dbReference type="InterPro" id="IPR036676">
    <property type="entry name" value="PurM-like_C_sf"/>
</dbReference>
<dbReference type="InterPro" id="IPR010918">
    <property type="entry name" value="PurM-like_C_dom"/>
</dbReference>
<evidence type="ECO:0000313" key="4">
    <source>
        <dbReference type="EMBL" id="EIN00492.1"/>
    </source>
</evidence>
<reference evidence="4 5" key="1">
    <citation type="journal article" date="2012" name="J. Bacteriol.">
        <title>Draft Genome Sequence of the Soil Bacterium Burkholderia terrae Strain BS001, Which Interacts with Fungal Surface Structures.</title>
        <authorList>
            <person name="Nazir R."/>
            <person name="Hansen M.A."/>
            <person name="Sorensen S."/>
            <person name="van Elsas J.D."/>
        </authorList>
    </citation>
    <scope>NUCLEOTIDE SEQUENCE [LARGE SCALE GENOMIC DNA]</scope>
    <source>
        <strain evidence="4 5">BS001</strain>
    </source>
</reference>